<dbReference type="InterPro" id="IPR001506">
    <property type="entry name" value="Peptidase_M12A"/>
</dbReference>
<evidence type="ECO:0000313" key="2">
    <source>
        <dbReference type="EMBL" id="VVO25571.1"/>
    </source>
</evidence>
<reference evidence="2 3" key="1">
    <citation type="submission" date="2019-09" db="EMBL/GenBank/DDBJ databases">
        <authorList>
            <person name="Chandra G."/>
            <person name="Truman W A."/>
        </authorList>
    </citation>
    <scope>NUCLEOTIDE SEQUENCE [LARGE SCALE GENOMIC DNA]</scope>
    <source>
        <strain evidence="2">PS718</strain>
    </source>
</reference>
<gene>
    <name evidence="2" type="ORF">PS718_04566</name>
</gene>
<dbReference type="SMART" id="SM00235">
    <property type="entry name" value="ZnMc"/>
    <property type="match status" value="1"/>
</dbReference>
<dbReference type="InterPro" id="IPR006026">
    <property type="entry name" value="Peptidase_Metallo"/>
</dbReference>
<name>A0A5E7EEW4_PSEFL</name>
<dbReference type="EMBL" id="CABVHX010000025">
    <property type="protein sequence ID" value="VVO25571.1"/>
    <property type="molecule type" value="Genomic_DNA"/>
</dbReference>
<dbReference type="InterPro" id="IPR024079">
    <property type="entry name" value="MetalloPept_cat_dom_sf"/>
</dbReference>
<dbReference type="GO" id="GO:0008270">
    <property type="term" value="F:zinc ion binding"/>
    <property type="evidence" value="ECO:0007669"/>
    <property type="project" value="InterPro"/>
</dbReference>
<sequence length="240" mass="27015">MHNYSFVKMAKLKVNSENVANDNGSVHALRRKRSAGYATKFWENASTITFSFTQDLPDELKYRIEQGIRQWEPFVSLAFELVENSPGAIRIAVQGKNSYSTIGTDALHENVDEPTMVLGLPTDSPLFDQTVLHEFGHALGFHHAHLHPQARIPWNKEAAYEYLAKHHGWEKAEVDGNLFQLEQPEAAVFGDYDKHSVMHYPTTELIYGDQAVGINLTLSAGDKAFARKIYPALDYGQLPT</sequence>
<proteinExistence type="predicted"/>
<protein>
    <recommendedName>
        <fullName evidence="1">Peptidase metallopeptidase domain-containing protein</fullName>
    </recommendedName>
</protein>
<dbReference type="Gene3D" id="3.40.390.10">
    <property type="entry name" value="Collagenase (Catalytic Domain)"/>
    <property type="match status" value="1"/>
</dbReference>
<dbReference type="RefSeq" id="WP_224788465.1">
    <property type="nucleotide sequence ID" value="NZ_CABVHX010000025.1"/>
</dbReference>
<organism evidence="2 3">
    <name type="scientific">Pseudomonas fluorescens</name>
    <dbReference type="NCBI Taxonomy" id="294"/>
    <lineage>
        <taxon>Bacteria</taxon>
        <taxon>Pseudomonadati</taxon>
        <taxon>Pseudomonadota</taxon>
        <taxon>Gammaproteobacteria</taxon>
        <taxon>Pseudomonadales</taxon>
        <taxon>Pseudomonadaceae</taxon>
        <taxon>Pseudomonas</taxon>
    </lineage>
</organism>
<dbReference type="AlphaFoldDB" id="A0A5E7EEW4"/>
<dbReference type="Pfam" id="PF01400">
    <property type="entry name" value="Astacin"/>
    <property type="match status" value="1"/>
</dbReference>
<dbReference type="Proteomes" id="UP000325375">
    <property type="component" value="Unassembled WGS sequence"/>
</dbReference>
<dbReference type="GO" id="GO:0006508">
    <property type="term" value="P:proteolysis"/>
    <property type="evidence" value="ECO:0007669"/>
    <property type="project" value="InterPro"/>
</dbReference>
<evidence type="ECO:0000259" key="1">
    <source>
        <dbReference type="SMART" id="SM00235"/>
    </source>
</evidence>
<evidence type="ECO:0000313" key="3">
    <source>
        <dbReference type="Proteomes" id="UP000325375"/>
    </source>
</evidence>
<dbReference type="SUPFAM" id="SSF55486">
    <property type="entry name" value="Metalloproteases ('zincins'), catalytic domain"/>
    <property type="match status" value="1"/>
</dbReference>
<accession>A0A5E7EEW4</accession>
<dbReference type="GO" id="GO:0004222">
    <property type="term" value="F:metalloendopeptidase activity"/>
    <property type="evidence" value="ECO:0007669"/>
    <property type="project" value="InterPro"/>
</dbReference>
<feature type="domain" description="Peptidase metallopeptidase" evidence="1">
    <location>
        <begin position="38"/>
        <end position="169"/>
    </location>
</feature>